<dbReference type="EMBL" id="SIXF01000002">
    <property type="protein sequence ID" value="TBO44463.1"/>
    <property type="molecule type" value="Genomic_DNA"/>
</dbReference>
<dbReference type="OrthoDB" id="1413206at2"/>
<feature type="domain" description="DUF4365" evidence="1">
    <location>
        <begin position="21"/>
        <end position="137"/>
    </location>
</feature>
<sequence>MTRDEFNNQSLPKSDENANLETLSRSKFRDMFSALDFEIRDELQHDKGVDLFLEIKSKGNNTNLRFPVQLKATQSIEKNKDGSISFAIKVSNINYLLNDSLPAFYVLYHQSENVFYYERAQVETECKLKLDRMIRIYMDWNVMSQMKARMHEEFSEIIGDNDKFFKLYSTSHIGDIAASSQDAANKDNIMADLEFISKLTDDFCVFNTGKEVAIEQRSPQDLYNERNDLGGILDILNSDIANEDLSDDDIEIRTMLKPYLDILKNQQVDAVFRQAFENPETAAQMKQFLPDLENNYTGEGVFNALLNMFKRLNEQDDYKQLRTSMQQGIKINRDRIYDTSNPYMMIKKAYEKLGIVLPGTTVPNDYSPDWYNELSNEYIRLDMHGYQEDKVVVNKGRRQTFRNTSEDAFHTAFASTCDFYITNDQKNLKKAEAIYRKFKVNTCVMASDEFVNHYHECLHFKGDKFLSMVPAIIQHVEPVLSEDGLRRIYSTPLFLFDYFNKLLVINDDLVSDKPFFLLVRQKPTNNWFLYQNELNVLINKLLAVLGSDLENHGSFQTIERTQIKEDQWPGRRWLFNGMQYQLRFEEENLRLYILFIN</sequence>
<dbReference type="Pfam" id="PF14280">
    <property type="entry name" value="DUF4365"/>
    <property type="match status" value="1"/>
</dbReference>
<organism evidence="2 3">
    <name type="scientific">Pedobacter kyonggii</name>
    <dbReference type="NCBI Taxonomy" id="1926871"/>
    <lineage>
        <taxon>Bacteria</taxon>
        <taxon>Pseudomonadati</taxon>
        <taxon>Bacteroidota</taxon>
        <taxon>Sphingobacteriia</taxon>
        <taxon>Sphingobacteriales</taxon>
        <taxon>Sphingobacteriaceae</taxon>
        <taxon>Pedobacter</taxon>
    </lineage>
</organism>
<name>A0A4Q9HGT4_9SPHI</name>
<evidence type="ECO:0000313" key="3">
    <source>
        <dbReference type="Proteomes" id="UP000291819"/>
    </source>
</evidence>
<evidence type="ECO:0000313" key="2">
    <source>
        <dbReference type="EMBL" id="TBO44463.1"/>
    </source>
</evidence>
<dbReference type="AlphaFoldDB" id="A0A4Q9HGT4"/>
<dbReference type="InterPro" id="IPR025375">
    <property type="entry name" value="DUF4365"/>
</dbReference>
<accession>A0A4Q9HGT4</accession>
<evidence type="ECO:0000259" key="1">
    <source>
        <dbReference type="Pfam" id="PF14280"/>
    </source>
</evidence>
<reference evidence="2 3" key="1">
    <citation type="submission" date="2019-02" db="EMBL/GenBank/DDBJ databases">
        <title>Pedobacter kyonggii whole genome sequence analysis.</title>
        <authorList>
            <person name="Dahal R.H."/>
        </authorList>
    </citation>
    <scope>NUCLEOTIDE SEQUENCE [LARGE SCALE GENOMIC DNA]</scope>
    <source>
        <strain evidence="2 3">K-4-11-1</strain>
    </source>
</reference>
<gene>
    <name evidence="2" type="ORF">EYS08_03925</name>
</gene>
<dbReference type="RefSeq" id="WP_131028538.1">
    <property type="nucleotide sequence ID" value="NZ_SIXF01000002.1"/>
</dbReference>
<comment type="caution">
    <text evidence="2">The sequence shown here is derived from an EMBL/GenBank/DDBJ whole genome shotgun (WGS) entry which is preliminary data.</text>
</comment>
<protein>
    <submittedName>
        <fullName evidence="2">DUF4365 domain-containing protein</fullName>
    </submittedName>
</protein>
<proteinExistence type="predicted"/>
<dbReference type="Proteomes" id="UP000291819">
    <property type="component" value="Unassembled WGS sequence"/>
</dbReference>
<keyword evidence="3" id="KW-1185">Reference proteome</keyword>